<dbReference type="EMBL" id="GBXM01083518">
    <property type="protein sequence ID" value="JAH25059.1"/>
    <property type="molecule type" value="Transcribed_RNA"/>
</dbReference>
<name>A0A0E9R7G8_ANGAN</name>
<accession>A0A0E9R7G8</accession>
<dbReference type="AlphaFoldDB" id="A0A0E9R7G8"/>
<reference evidence="1" key="2">
    <citation type="journal article" date="2015" name="Fish Shellfish Immunol.">
        <title>Early steps in the European eel (Anguilla anguilla)-Vibrio vulnificus interaction in the gills: Role of the RtxA13 toxin.</title>
        <authorList>
            <person name="Callol A."/>
            <person name="Pajuelo D."/>
            <person name="Ebbesson L."/>
            <person name="Teles M."/>
            <person name="MacKenzie S."/>
            <person name="Amaro C."/>
        </authorList>
    </citation>
    <scope>NUCLEOTIDE SEQUENCE</scope>
</reference>
<evidence type="ECO:0000313" key="1">
    <source>
        <dbReference type="EMBL" id="JAH25059.1"/>
    </source>
</evidence>
<reference evidence="1" key="1">
    <citation type="submission" date="2014-11" db="EMBL/GenBank/DDBJ databases">
        <authorList>
            <person name="Amaro Gonzalez C."/>
        </authorList>
    </citation>
    <scope>NUCLEOTIDE SEQUENCE</scope>
</reference>
<organism evidence="1">
    <name type="scientific">Anguilla anguilla</name>
    <name type="common">European freshwater eel</name>
    <name type="synonym">Muraena anguilla</name>
    <dbReference type="NCBI Taxonomy" id="7936"/>
    <lineage>
        <taxon>Eukaryota</taxon>
        <taxon>Metazoa</taxon>
        <taxon>Chordata</taxon>
        <taxon>Craniata</taxon>
        <taxon>Vertebrata</taxon>
        <taxon>Euteleostomi</taxon>
        <taxon>Actinopterygii</taxon>
        <taxon>Neopterygii</taxon>
        <taxon>Teleostei</taxon>
        <taxon>Anguilliformes</taxon>
        <taxon>Anguillidae</taxon>
        <taxon>Anguilla</taxon>
    </lineage>
</organism>
<sequence>MTTVLLIIVRASGSSPPCDLKGFKLLFQWLSSRGPHRHPQWYCQVTSHTIEFLIETFIKTIH</sequence>
<protein>
    <submittedName>
        <fullName evidence="1">Uncharacterized protein</fullName>
    </submittedName>
</protein>
<proteinExistence type="predicted"/>